<evidence type="ECO:0000313" key="2">
    <source>
        <dbReference type="EMBL" id="JAE05237.1"/>
    </source>
</evidence>
<organism evidence="2">
    <name type="scientific">Arundo donax</name>
    <name type="common">Giant reed</name>
    <name type="synonym">Donax arundinaceus</name>
    <dbReference type="NCBI Taxonomy" id="35708"/>
    <lineage>
        <taxon>Eukaryota</taxon>
        <taxon>Viridiplantae</taxon>
        <taxon>Streptophyta</taxon>
        <taxon>Embryophyta</taxon>
        <taxon>Tracheophyta</taxon>
        <taxon>Spermatophyta</taxon>
        <taxon>Magnoliopsida</taxon>
        <taxon>Liliopsida</taxon>
        <taxon>Poales</taxon>
        <taxon>Poaceae</taxon>
        <taxon>PACMAD clade</taxon>
        <taxon>Arundinoideae</taxon>
        <taxon>Arundineae</taxon>
        <taxon>Arundo</taxon>
    </lineage>
</organism>
<accession>A0A0A9EYS1</accession>
<reference evidence="2" key="2">
    <citation type="journal article" date="2015" name="Data Brief">
        <title>Shoot transcriptome of the giant reed, Arundo donax.</title>
        <authorList>
            <person name="Barrero R.A."/>
            <person name="Guerrero F.D."/>
            <person name="Moolhuijzen P."/>
            <person name="Goolsby J.A."/>
            <person name="Tidwell J."/>
            <person name="Bellgard S.E."/>
            <person name="Bellgard M.I."/>
        </authorList>
    </citation>
    <scope>NUCLEOTIDE SEQUENCE</scope>
    <source>
        <tissue evidence="2">Shoot tissue taken approximately 20 cm above the soil surface</tissue>
    </source>
</reference>
<evidence type="ECO:0000256" key="1">
    <source>
        <dbReference type="SAM" id="SignalP"/>
    </source>
</evidence>
<feature type="chain" id="PRO_5002045587" evidence="1">
    <location>
        <begin position="25"/>
        <end position="36"/>
    </location>
</feature>
<reference evidence="2" key="1">
    <citation type="submission" date="2014-09" db="EMBL/GenBank/DDBJ databases">
        <authorList>
            <person name="Magalhaes I.L.F."/>
            <person name="Oliveira U."/>
            <person name="Santos F.R."/>
            <person name="Vidigal T.H.D.A."/>
            <person name="Brescovit A.D."/>
            <person name="Santos A.J."/>
        </authorList>
    </citation>
    <scope>NUCLEOTIDE SEQUENCE</scope>
    <source>
        <tissue evidence="2">Shoot tissue taken approximately 20 cm above the soil surface</tissue>
    </source>
</reference>
<feature type="signal peptide" evidence="1">
    <location>
        <begin position="1"/>
        <end position="24"/>
    </location>
</feature>
<sequence>MPGSIFVLVLVDWYFVVLDRKVRGGNWICGAATRCL</sequence>
<dbReference type="AlphaFoldDB" id="A0A0A9EYS1"/>
<keyword evidence="1" id="KW-0732">Signal</keyword>
<protein>
    <submittedName>
        <fullName evidence="2">Uncharacterized protein</fullName>
    </submittedName>
</protein>
<name>A0A0A9EYS1_ARUDO</name>
<dbReference type="EMBL" id="GBRH01192659">
    <property type="protein sequence ID" value="JAE05237.1"/>
    <property type="molecule type" value="Transcribed_RNA"/>
</dbReference>
<proteinExistence type="predicted"/>